<dbReference type="HOGENOM" id="CLU_079442_0_0_1"/>
<accession>A0A0C9UZN0</accession>
<evidence type="ECO:0000313" key="2">
    <source>
        <dbReference type="EMBL" id="KIJ34767.1"/>
    </source>
</evidence>
<organism evidence="2 3">
    <name type="scientific">Sphaerobolus stellatus (strain SS14)</name>
    <dbReference type="NCBI Taxonomy" id="990650"/>
    <lineage>
        <taxon>Eukaryota</taxon>
        <taxon>Fungi</taxon>
        <taxon>Dikarya</taxon>
        <taxon>Basidiomycota</taxon>
        <taxon>Agaricomycotina</taxon>
        <taxon>Agaricomycetes</taxon>
        <taxon>Phallomycetidae</taxon>
        <taxon>Geastrales</taxon>
        <taxon>Sphaerobolaceae</taxon>
        <taxon>Sphaerobolus</taxon>
    </lineage>
</organism>
<reference evidence="2 3" key="1">
    <citation type="submission" date="2014-06" db="EMBL/GenBank/DDBJ databases">
        <title>Evolutionary Origins and Diversification of the Mycorrhizal Mutualists.</title>
        <authorList>
            <consortium name="DOE Joint Genome Institute"/>
            <consortium name="Mycorrhizal Genomics Consortium"/>
            <person name="Kohler A."/>
            <person name="Kuo A."/>
            <person name="Nagy L.G."/>
            <person name="Floudas D."/>
            <person name="Copeland A."/>
            <person name="Barry K.W."/>
            <person name="Cichocki N."/>
            <person name="Veneault-Fourrey C."/>
            <person name="LaButti K."/>
            <person name="Lindquist E.A."/>
            <person name="Lipzen A."/>
            <person name="Lundell T."/>
            <person name="Morin E."/>
            <person name="Murat C."/>
            <person name="Riley R."/>
            <person name="Ohm R."/>
            <person name="Sun H."/>
            <person name="Tunlid A."/>
            <person name="Henrissat B."/>
            <person name="Grigoriev I.V."/>
            <person name="Hibbett D.S."/>
            <person name="Martin F."/>
        </authorList>
    </citation>
    <scope>NUCLEOTIDE SEQUENCE [LARGE SCALE GENOMIC DNA]</scope>
    <source>
        <strain evidence="2 3">SS14</strain>
    </source>
</reference>
<feature type="compositionally biased region" description="Polar residues" evidence="1">
    <location>
        <begin position="125"/>
        <end position="138"/>
    </location>
</feature>
<evidence type="ECO:0000313" key="3">
    <source>
        <dbReference type="Proteomes" id="UP000054279"/>
    </source>
</evidence>
<proteinExistence type="predicted"/>
<feature type="compositionally biased region" description="Acidic residues" evidence="1">
    <location>
        <begin position="82"/>
        <end position="97"/>
    </location>
</feature>
<feature type="compositionally biased region" description="Basic and acidic residues" evidence="1">
    <location>
        <begin position="98"/>
        <end position="108"/>
    </location>
</feature>
<dbReference type="EMBL" id="KN837196">
    <property type="protein sequence ID" value="KIJ34767.1"/>
    <property type="molecule type" value="Genomic_DNA"/>
</dbReference>
<feature type="region of interest" description="Disordered" evidence="1">
    <location>
        <begin position="81"/>
        <end position="187"/>
    </location>
</feature>
<protein>
    <submittedName>
        <fullName evidence="2">Uncharacterized protein</fullName>
    </submittedName>
</protein>
<keyword evidence="3" id="KW-1185">Reference proteome</keyword>
<dbReference type="AlphaFoldDB" id="A0A0C9UZN0"/>
<gene>
    <name evidence="2" type="ORF">M422DRAFT_263120</name>
</gene>
<dbReference type="Proteomes" id="UP000054279">
    <property type="component" value="Unassembled WGS sequence"/>
</dbReference>
<evidence type="ECO:0000256" key="1">
    <source>
        <dbReference type="SAM" id="MobiDB-lite"/>
    </source>
</evidence>
<name>A0A0C9UZN0_SPHS4</name>
<sequence>MDEEERPEIFDHLGFVEVDLDSLKTMLRELRDLTHVQVLSQLLTYRLVKANQTASPPGFQAQREEYRRLVMKIFSKDHLGEYGEESGDESGLEDADETLSREIGRSDGVRAASAKLGPCLEPEINLSSDGSEAASEQLTPKAKSLEGNVGGSEESKESSEPTSDNGEGSEDDSEASGMYFPKKKKSV</sequence>